<keyword evidence="11" id="KW-1071">Ligand-gated ion channel</keyword>
<protein>
    <submittedName>
        <fullName evidence="18">Uncharacterized protein</fullName>
    </submittedName>
</protein>
<dbReference type="SUPFAM" id="SSF90112">
    <property type="entry name" value="Neurotransmitter-gated ion-channel transmembrane pore"/>
    <property type="match status" value="1"/>
</dbReference>
<dbReference type="InterPro" id="IPR006201">
    <property type="entry name" value="Neur_channel"/>
</dbReference>
<feature type="domain" description="Neurotransmitter-gated ion-channel transmembrane" evidence="17">
    <location>
        <begin position="240"/>
        <end position="336"/>
    </location>
</feature>
<keyword evidence="3 14" id="KW-0812">Transmembrane</keyword>
<proteinExistence type="predicted"/>
<evidence type="ECO:0000256" key="6">
    <source>
        <dbReference type="ARBA" id="ARBA00023065"/>
    </source>
</evidence>
<keyword evidence="15" id="KW-0732">Signal</keyword>
<feature type="chain" id="PRO_5044855669" evidence="15">
    <location>
        <begin position="25"/>
        <end position="421"/>
    </location>
</feature>
<feature type="signal peptide" evidence="15">
    <location>
        <begin position="1"/>
        <end position="24"/>
    </location>
</feature>
<dbReference type="InterPro" id="IPR002394">
    <property type="entry name" value="Nicotinic_acetylcholine_rcpt"/>
</dbReference>
<keyword evidence="2" id="KW-1003">Cell membrane</keyword>
<dbReference type="Proteomes" id="UP001634394">
    <property type="component" value="Unassembled WGS sequence"/>
</dbReference>
<feature type="transmembrane region" description="Helical" evidence="14">
    <location>
        <begin position="234"/>
        <end position="257"/>
    </location>
</feature>
<keyword evidence="8" id="KW-1015">Disulfide bond</keyword>
<keyword evidence="9" id="KW-0675">Receptor</keyword>
<dbReference type="InterPro" id="IPR036719">
    <property type="entry name" value="Neuro-gated_channel_TM_sf"/>
</dbReference>
<evidence type="ECO:0000256" key="11">
    <source>
        <dbReference type="ARBA" id="ARBA00023286"/>
    </source>
</evidence>
<dbReference type="PANTHER" id="PTHR18945">
    <property type="entry name" value="NEUROTRANSMITTER GATED ION CHANNEL"/>
    <property type="match status" value="1"/>
</dbReference>
<evidence type="ECO:0000256" key="4">
    <source>
        <dbReference type="ARBA" id="ARBA00022989"/>
    </source>
</evidence>
<dbReference type="Gene3D" id="2.70.170.10">
    <property type="entry name" value="Neurotransmitter-gated ion-channel ligand-binding domain"/>
    <property type="match status" value="1"/>
</dbReference>
<evidence type="ECO:0000256" key="3">
    <source>
        <dbReference type="ARBA" id="ARBA00022692"/>
    </source>
</evidence>
<evidence type="ECO:0000259" key="16">
    <source>
        <dbReference type="Pfam" id="PF02931"/>
    </source>
</evidence>
<evidence type="ECO:0000256" key="2">
    <source>
        <dbReference type="ARBA" id="ARBA00022475"/>
    </source>
</evidence>
<dbReference type="InterPro" id="IPR036734">
    <property type="entry name" value="Neur_chan_lig-bd_sf"/>
</dbReference>
<dbReference type="Pfam" id="PF02932">
    <property type="entry name" value="Neur_chan_memb"/>
    <property type="match status" value="1"/>
</dbReference>
<dbReference type="InterPro" id="IPR006029">
    <property type="entry name" value="Neurotrans-gated_channel_TM"/>
</dbReference>
<dbReference type="InterPro" id="IPR006202">
    <property type="entry name" value="Neur_chan_lig-bd"/>
</dbReference>
<evidence type="ECO:0000256" key="5">
    <source>
        <dbReference type="ARBA" id="ARBA00023018"/>
    </source>
</evidence>
<keyword evidence="4 14" id="KW-1133">Transmembrane helix</keyword>
<feature type="transmembrane region" description="Helical" evidence="14">
    <location>
        <begin position="269"/>
        <end position="287"/>
    </location>
</feature>
<dbReference type="PRINTS" id="PR00252">
    <property type="entry name" value="NRIONCHANNEL"/>
</dbReference>
<comment type="caution">
    <text evidence="18">The sequence shown here is derived from an EMBL/GenBank/DDBJ whole genome shotgun (WGS) entry which is preliminary data.</text>
</comment>
<evidence type="ECO:0000256" key="10">
    <source>
        <dbReference type="ARBA" id="ARBA00023180"/>
    </source>
</evidence>
<dbReference type="AlphaFoldDB" id="A0ABD3WK92"/>
<evidence type="ECO:0000256" key="9">
    <source>
        <dbReference type="ARBA" id="ARBA00023170"/>
    </source>
</evidence>
<dbReference type="Gene3D" id="1.20.58.390">
    <property type="entry name" value="Neurotransmitter-gated ion-channel transmembrane domain"/>
    <property type="match status" value="1"/>
</dbReference>
<evidence type="ECO:0000256" key="7">
    <source>
        <dbReference type="ARBA" id="ARBA00023136"/>
    </source>
</evidence>
<comment type="subcellular location">
    <subcellularLocation>
        <location evidence="13">Synaptic cell membrane</location>
        <topology evidence="13">Multi-pass membrane protein</topology>
    </subcellularLocation>
</comment>
<keyword evidence="6" id="KW-0406">Ion transport</keyword>
<dbReference type="InterPro" id="IPR038050">
    <property type="entry name" value="Neuro_actylchol_rec"/>
</dbReference>
<keyword evidence="12" id="KW-0407">Ion channel</keyword>
<evidence type="ECO:0000256" key="1">
    <source>
        <dbReference type="ARBA" id="ARBA00022448"/>
    </source>
</evidence>
<sequence length="421" mass="47740">MTPSTLLAALMPFILSVMIPSINAETLNDTTTLYTKIFETDKYNKYIRPILNQADAIGVTVDYYLTAILDFDEQGETLTTSGYFLISWDDYYLQWNPASYGSMDNLFLPQDNIWKPDVALKNGVTEFKGLGSSFLFVTVSPSGSVSWYPYMILQSTCNVDITYIPFDTQICFLKFVAWSYTKNEVLIMEGSKGLILDEYEANSEWTIVSSSVDTKNDSYEATIEFQITLKRKPLYYVLNIIIPVIMLSFLNACIFVLPAESGERASFSITAFLSMAVFLTIVASTLPQNSDSVSYLGIYLELMAGISTVIVIITLFELRFYFRDANVDPIPKWLIKFKVIVDVIRFSRRWKVKPRAHDRNDNSDDVYSIKSGVTQRSGHEQAEVTWKNVCNAIDFVFFWIFFLLIALATLSIYVIASTGSS</sequence>
<feature type="transmembrane region" description="Helical" evidence="14">
    <location>
        <begin position="293"/>
        <end position="316"/>
    </location>
</feature>
<evidence type="ECO:0000256" key="12">
    <source>
        <dbReference type="ARBA" id="ARBA00023303"/>
    </source>
</evidence>
<keyword evidence="1" id="KW-0813">Transport</keyword>
<name>A0ABD3WK92_SINWO</name>
<evidence type="ECO:0000256" key="15">
    <source>
        <dbReference type="SAM" id="SignalP"/>
    </source>
</evidence>
<dbReference type="FunFam" id="2.70.170.10:FF:000028">
    <property type="entry name" value="AcetylCholine Receptor"/>
    <property type="match status" value="1"/>
</dbReference>
<organism evidence="18 19">
    <name type="scientific">Sinanodonta woodiana</name>
    <name type="common">Chinese pond mussel</name>
    <name type="synonym">Anodonta woodiana</name>
    <dbReference type="NCBI Taxonomy" id="1069815"/>
    <lineage>
        <taxon>Eukaryota</taxon>
        <taxon>Metazoa</taxon>
        <taxon>Spiralia</taxon>
        <taxon>Lophotrochozoa</taxon>
        <taxon>Mollusca</taxon>
        <taxon>Bivalvia</taxon>
        <taxon>Autobranchia</taxon>
        <taxon>Heteroconchia</taxon>
        <taxon>Palaeoheterodonta</taxon>
        <taxon>Unionida</taxon>
        <taxon>Unionoidea</taxon>
        <taxon>Unionidae</taxon>
        <taxon>Unioninae</taxon>
        <taxon>Sinanodonta</taxon>
    </lineage>
</organism>
<keyword evidence="19" id="KW-1185">Reference proteome</keyword>
<evidence type="ECO:0000256" key="13">
    <source>
        <dbReference type="ARBA" id="ARBA00034099"/>
    </source>
</evidence>
<reference evidence="18 19" key="1">
    <citation type="submission" date="2024-11" db="EMBL/GenBank/DDBJ databases">
        <title>Chromosome-level genome assembly of the freshwater bivalve Anodonta woodiana.</title>
        <authorList>
            <person name="Chen X."/>
        </authorList>
    </citation>
    <scope>NUCLEOTIDE SEQUENCE [LARGE SCALE GENOMIC DNA]</scope>
    <source>
        <strain evidence="18">MN2024</strain>
        <tissue evidence="18">Gills</tissue>
    </source>
</reference>
<keyword evidence="5" id="KW-0770">Synapse</keyword>
<dbReference type="GO" id="GO:0034220">
    <property type="term" value="P:monoatomic ion transmembrane transport"/>
    <property type="evidence" value="ECO:0007669"/>
    <property type="project" value="UniProtKB-KW"/>
</dbReference>
<evidence type="ECO:0000256" key="14">
    <source>
        <dbReference type="SAM" id="Phobius"/>
    </source>
</evidence>
<dbReference type="CDD" id="cd19051">
    <property type="entry name" value="LGIC_TM_cation"/>
    <property type="match status" value="1"/>
</dbReference>
<gene>
    <name evidence="18" type="ORF">ACJMK2_036274</name>
</gene>
<dbReference type="GO" id="GO:0097060">
    <property type="term" value="C:synaptic membrane"/>
    <property type="evidence" value="ECO:0007669"/>
    <property type="project" value="UniProtKB-SubCell"/>
</dbReference>
<dbReference type="PRINTS" id="PR00254">
    <property type="entry name" value="NICOTINICR"/>
</dbReference>
<evidence type="ECO:0000313" key="18">
    <source>
        <dbReference type="EMBL" id="KAL3873118.1"/>
    </source>
</evidence>
<dbReference type="Pfam" id="PF02931">
    <property type="entry name" value="Neur_chan_LBD"/>
    <property type="match status" value="1"/>
</dbReference>
<feature type="transmembrane region" description="Helical" evidence="14">
    <location>
        <begin position="395"/>
        <end position="416"/>
    </location>
</feature>
<evidence type="ECO:0000259" key="17">
    <source>
        <dbReference type="Pfam" id="PF02932"/>
    </source>
</evidence>
<evidence type="ECO:0000256" key="8">
    <source>
        <dbReference type="ARBA" id="ARBA00023157"/>
    </source>
</evidence>
<dbReference type="EMBL" id="JBJQND010000006">
    <property type="protein sequence ID" value="KAL3873118.1"/>
    <property type="molecule type" value="Genomic_DNA"/>
</dbReference>
<keyword evidence="7 14" id="KW-0472">Membrane</keyword>
<keyword evidence="10" id="KW-0325">Glycoprotein</keyword>
<dbReference type="CDD" id="cd18989">
    <property type="entry name" value="LGIC_ECD_cation"/>
    <property type="match status" value="1"/>
</dbReference>
<dbReference type="SUPFAM" id="SSF63712">
    <property type="entry name" value="Nicotinic receptor ligand binding domain-like"/>
    <property type="match status" value="1"/>
</dbReference>
<evidence type="ECO:0000313" key="19">
    <source>
        <dbReference type="Proteomes" id="UP001634394"/>
    </source>
</evidence>
<feature type="domain" description="Neurotransmitter-gated ion-channel ligand-binding" evidence="16">
    <location>
        <begin position="31"/>
        <end position="233"/>
    </location>
</feature>
<accession>A0ABD3WK92</accession>